<name>A0ABQ0GKJ5_9PEZI</name>
<accession>A0ABQ0GKJ5</accession>
<evidence type="ECO:0000256" key="1">
    <source>
        <dbReference type="SAM" id="MobiDB-lite"/>
    </source>
</evidence>
<dbReference type="Proteomes" id="UP001628179">
    <property type="component" value="Unassembled WGS sequence"/>
</dbReference>
<evidence type="ECO:0000313" key="3">
    <source>
        <dbReference type="Proteomes" id="UP001628179"/>
    </source>
</evidence>
<gene>
    <name evidence="2" type="ORF">MFIFM68171_08476</name>
</gene>
<reference evidence="2 3" key="1">
    <citation type="submission" date="2024-09" db="EMBL/GenBank/DDBJ databases">
        <title>Itraconazole resistance in Madurella fahalii resulting from another homologue of gene encoding cytochrome P450 14-alpha sterol demethylase (CYP51).</title>
        <authorList>
            <person name="Yoshioka I."/>
            <person name="Fahal A.H."/>
            <person name="Kaneko S."/>
            <person name="Yaguchi T."/>
        </authorList>
    </citation>
    <scope>NUCLEOTIDE SEQUENCE [LARGE SCALE GENOMIC DNA]</scope>
    <source>
        <strain evidence="2 3">IFM 68171</strain>
    </source>
</reference>
<feature type="region of interest" description="Disordered" evidence="1">
    <location>
        <begin position="203"/>
        <end position="223"/>
    </location>
</feature>
<sequence>MSGLEILGAASTVLGLVESAISLAARLREARQRQKGLAGVLDRHAQELVETQRMVALVRNEEALQTAAVAAELVALEVVAKSLVNILTRIQTSVGDNRKQRGFAQFFYQLAHGSRDEADLRTAMEDLGRVKADLGLCISVAHVGLSRGMQDTLVLNTHLLERVDSAVRAVVGDGQGLLIGKLARGRPVREDGTVVVTGDDLASLHRDGGGRSSPQTAPESNSTVGRHIVTDNMTAGQALQINGPVGAQEWHKTSHLLVRDNKATGQSMQINASMSMEAFSALLRARQG</sequence>
<comment type="caution">
    <text evidence="2">The sequence shown here is derived from an EMBL/GenBank/DDBJ whole genome shotgun (WGS) entry which is preliminary data.</text>
</comment>
<dbReference type="EMBL" id="BAAFSV010000004">
    <property type="protein sequence ID" value="GAB1318266.1"/>
    <property type="molecule type" value="Genomic_DNA"/>
</dbReference>
<evidence type="ECO:0000313" key="2">
    <source>
        <dbReference type="EMBL" id="GAB1318266.1"/>
    </source>
</evidence>
<feature type="compositionally biased region" description="Polar residues" evidence="1">
    <location>
        <begin position="212"/>
        <end position="223"/>
    </location>
</feature>
<proteinExistence type="predicted"/>
<keyword evidence="3" id="KW-1185">Reference proteome</keyword>
<dbReference type="RefSeq" id="XP_070919997.1">
    <property type="nucleotide sequence ID" value="XM_071063896.1"/>
</dbReference>
<dbReference type="GeneID" id="98179219"/>
<protein>
    <submittedName>
        <fullName evidence="2">Fungal N-terminal domain-containing protein</fullName>
    </submittedName>
</protein>
<organism evidence="2 3">
    <name type="scientific">Madurella fahalii</name>
    <dbReference type="NCBI Taxonomy" id="1157608"/>
    <lineage>
        <taxon>Eukaryota</taxon>
        <taxon>Fungi</taxon>
        <taxon>Dikarya</taxon>
        <taxon>Ascomycota</taxon>
        <taxon>Pezizomycotina</taxon>
        <taxon>Sordariomycetes</taxon>
        <taxon>Sordariomycetidae</taxon>
        <taxon>Sordariales</taxon>
        <taxon>Sordariales incertae sedis</taxon>
        <taxon>Madurella</taxon>
    </lineage>
</organism>